<proteinExistence type="predicted"/>
<evidence type="ECO:0000313" key="1">
    <source>
        <dbReference type="EMBL" id="CAE0038272.1"/>
    </source>
</evidence>
<sequence>MALRNASKIWKPSSSAVIWLVFVLGLVGLVIGLGVHSSYSRCGGVREKWKGVEKALADLRKAGRLESLDSAKVADETYRKTWYRKYDEISSVASVLRHRSDDFQRSAAGTFNIERCALTPKAGTWEHSSMSRVGTDGVLFSIFAAIGTRTRIAVEVDSASGHGLYMSLASLTSFLSWDVYMYFQTWSGYAIGNELLNNAASASRRAQSFSTPPKVNVSEVGTAFSNFNKVLKGSLVAGEIDLLCLFTETDDYEIWKR</sequence>
<dbReference type="EMBL" id="HBHW01008268">
    <property type="protein sequence ID" value="CAE0038274.1"/>
    <property type="molecule type" value="Transcribed_RNA"/>
</dbReference>
<dbReference type="EMBL" id="HBHW01008266">
    <property type="protein sequence ID" value="CAE0038272.1"/>
    <property type="molecule type" value="Transcribed_RNA"/>
</dbReference>
<organism evidence="2">
    <name type="scientific">Rhodosorus marinus</name>
    <dbReference type="NCBI Taxonomy" id="101924"/>
    <lineage>
        <taxon>Eukaryota</taxon>
        <taxon>Rhodophyta</taxon>
        <taxon>Stylonematophyceae</taxon>
        <taxon>Stylonematales</taxon>
        <taxon>Stylonemataceae</taxon>
        <taxon>Rhodosorus</taxon>
    </lineage>
</organism>
<evidence type="ECO:0000313" key="2">
    <source>
        <dbReference type="EMBL" id="CAE0038274.1"/>
    </source>
</evidence>
<dbReference type="AlphaFoldDB" id="A0A7S2ZF98"/>
<reference evidence="2" key="1">
    <citation type="submission" date="2021-01" db="EMBL/GenBank/DDBJ databases">
        <authorList>
            <person name="Corre E."/>
            <person name="Pelletier E."/>
            <person name="Niang G."/>
            <person name="Scheremetjew M."/>
            <person name="Finn R."/>
            <person name="Kale V."/>
            <person name="Holt S."/>
            <person name="Cochrane G."/>
            <person name="Meng A."/>
            <person name="Brown T."/>
            <person name="Cohen L."/>
        </authorList>
    </citation>
    <scope>NUCLEOTIDE SEQUENCE</scope>
    <source>
        <strain evidence="2">CCMP 769</strain>
    </source>
</reference>
<name>A0A7S2ZF98_9RHOD</name>
<accession>A0A7S2ZF98</accession>
<protein>
    <submittedName>
        <fullName evidence="2">Uncharacterized protein</fullName>
    </submittedName>
</protein>
<gene>
    <name evidence="1" type="ORF">RMAR00112_LOCUS6230</name>
    <name evidence="2" type="ORF">RMAR00112_LOCUS6232</name>
</gene>